<feature type="transmembrane region" description="Helical" evidence="8">
    <location>
        <begin position="102"/>
        <end position="120"/>
    </location>
</feature>
<keyword evidence="6 8" id="KW-1133">Transmembrane helix</keyword>
<dbReference type="AlphaFoldDB" id="A0A4R1HDD2"/>
<keyword evidence="11" id="KW-1185">Reference proteome</keyword>
<evidence type="ECO:0000256" key="4">
    <source>
        <dbReference type="ARBA" id="ARBA00022679"/>
    </source>
</evidence>
<keyword evidence="7 8" id="KW-0472">Membrane</keyword>
<evidence type="ECO:0000256" key="8">
    <source>
        <dbReference type="SAM" id="Phobius"/>
    </source>
</evidence>
<evidence type="ECO:0000256" key="3">
    <source>
        <dbReference type="ARBA" id="ARBA00022676"/>
    </source>
</evidence>
<evidence type="ECO:0000313" key="11">
    <source>
        <dbReference type="Proteomes" id="UP000295707"/>
    </source>
</evidence>
<comment type="caution">
    <text evidence="10">The sequence shown here is derived from an EMBL/GenBank/DDBJ whole genome shotgun (WGS) entry which is preliminary data.</text>
</comment>
<feature type="transmembrane region" description="Helical" evidence="8">
    <location>
        <begin position="158"/>
        <end position="188"/>
    </location>
</feature>
<dbReference type="GO" id="GO:0009103">
    <property type="term" value="P:lipopolysaccharide biosynthetic process"/>
    <property type="evidence" value="ECO:0007669"/>
    <property type="project" value="UniProtKB-ARBA"/>
</dbReference>
<gene>
    <name evidence="10" type="ORF">DFR30_1428</name>
</gene>
<name>A0A4R1HDD2_9GAMM</name>
<evidence type="ECO:0000256" key="2">
    <source>
        <dbReference type="ARBA" id="ARBA00022475"/>
    </source>
</evidence>
<dbReference type="Proteomes" id="UP000295707">
    <property type="component" value="Unassembled WGS sequence"/>
</dbReference>
<evidence type="ECO:0000256" key="6">
    <source>
        <dbReference type="ARBA" id="ARBA00022989"/>
    </source>
</evidence>
<dbReference type="InterPro" id="IPR050297">
    <property type="entry name" value="LipidA_mod_glycosyltrf_83"/>
</dbReference>
<evidence type="ECO:0000259" key="9">
    <source>
        <dbReference type="Pfam" id="PF13231"/>
    </source>
</evidence>
<proteinExistence type="predicted"/>
<protein>
    <submittedName>
        <fullName evidence="10">Dolichyl-phosphate-mannose-protein mannosyltransferase</fullName>
    </submittedName>
</protein>
<evidence type="ECO:0000256" key="1">
    <source>
        <dbReference type="ARBA" id="ARBA00004651"/>
    </source>
</evidence>
<feature type="transmembrane region" description="Helical" evidence="8">
    <location>
        <begin position="327"/>
        <end position="345"/>
    </location>
</feature>
<dbReference type="RefSeq" id="WP_132971982.1">
    <property type="nucleotide sequence ID" value="NZ_SMFX01000001.1"/>
</dbReference>
<evidence type="ECO:0000256" key="5">
    <source>
        <dbReference type="ARBA" id="ARBA00022692"/>
    </source>
</evidence>
<keyword evidence="4 10" id="KW-0808">Transferase</keyword>
<evidence type="ECO:0000313" key="10">
    <source>
        <dbReference type="EMBL" id="TCK18160.1"/>
    </source>
</evidence>
<keyword evidence="3 10" id="KW-0328">Glycosyltransferase</keyword>
<keyword evidence="2" id="KW-1003">Cell membrane</keyword>
<keyword evidence="5 8" id="KW-0812">Transmembrane</keyword>
<comment type="subcellular location">
    <subcellularLocation>
        <location evidence="1">Cell membrane</location>
        <topology evidence="1">Multi-pass membrane protein</topology>
    </subcellularLocation>
</comment>
<dbReference type="InterPro" id="IPR038731">
    <property type="entry name" value="RgtA/B/C-like"/>
</dbReference>
<feature type="transmembrane region" description="Helical" evidence="8">
    <location>
        <begin position="270"/>
        <end position="292"/>
    </location>
</feature>
<accession>A0A4R1HDD2</accession>
<dbReference type="GO" id="GO:0005886">
    <property type="term" value="C:plasma membrane"/>
    <property type="evidence" value="ECO:0007669"/>
    <property type="project" value="UniProtKB-SubCell"/>
</dbReference>
<evidence type="ECO:0000256" key="7">
    <source>
        <dbReference type="ARBA" id="ARBA00023136"/>
    </source>
</evidence>
<feature type="transmembrane region" description="Helical" evidence="8">
    <location>
        <begin position="200"/>
        <end position="220"/>
    </location>
</feature>
<dbReference type="Pfam" id="PF13231">
    <property type="entry name" value="PMT_2"/>
    <property type="match status" value="1"/>
</dbReference>
<dbReference type="OrthoDB" id="9775035at2"/>
<organism evidence="10 11">
    <name type="scientific">Thiogranum longum</name>
    <dbReference type="NCBI Taxonomy" id="1537524"/>
    <lineage>
        <taxon>Bacteria</taxon>
        <taxon>Pseudomonadati</taxon>
        <taxon>Pseudomonadota</taxon>
        <taxon>Gammaproteobacteria</taxon>
        <taxon>Chromatiales</taxon>
        <taxon>Ectothiorhodospiraceae</taxon>
        <taxon>Thiogranum</taxon>
    </lineage>
</organism>
<feature type="transmembrane region" description="Helical" evidence="8">
    <location>
        <begin position="298"/>
        <end position="315"/>
    </location>
</feature>
<feature type="transmembrane region" description="Helical" evidence="8">
    <location>
        <begin position="79"/>
        <end position="96"/>
    </location>
</feature>
<dbReference type="EMBL" id="SMFX01000001">
    <property type="protein sequence ID" value="TCK18160.1"/>
    <property type="molecule type" value="Genomic_DNA"/>
</dbReference>
<dbReference type="PANTHER" id="PTHR33908">
    <property type="entry name" value="MANNOSYLTRANSFERASE YKCB-RELATED"/>
    <property type="match status" value="1"/>
</dbReference>
<sequence>MSVHTTDAGTNTNILTLGLTILAFLTRFYALPDGGFTGDEVYTVDFAAERVRSIINPAYYALTLLSFKLFGVSELSARLPAMLIGALSVPVFFVTWRNLVGRNAALIGALLIIFSAWHLWYSQFSRFYTGAFLFGSLSYYLFYQALLRDDLGRLTWALVAAAVGFLFHATVVMVPVSFGAYALLVVLGRGSAQAGLSQRVARIYLALCALGALGAVAFIWDIWQGRQARGVSWGDGPGEMLLQIIRNVQLPVAVSAFFGLLVLLRRNAWLGMYFLVGIALPAAFVLVASSFLNSRSVYLFYALPLIIVLAGVLCEEARRALASQGRLVSWSLTAILLATMTPEFLSHYTGRHSLDVRAAVAYIDAARRPGDIVISFPVEFDYYARGKYPVIHGLGNPRAVRRDRSEKISSVVTGYERAWVVVNTGRKPLARDLETWFGEHGSLVWRRSEKRLDYIVRGYEIFLIDLAPGPDAK</sequence>
<feature type="transmembrane region" description="Helical" evidence="8">
    <location>
        <begin position="240"/>
        <end position="263"/>
    </location>
</feature>
<dbReference type="GO" id="GO:0016763">
    <property type="term" value="F:pentosyltransferase activity"/>
    <property type="evidence" value="ECO:0007669"/>
    <property type="project" value="TreeGrafter"/>
</dbReference>
<reference evidence="10 11" key="1">
    <citation type="submission" date="2019-03" db="EMBL/GenBank/DDBJ databases">
        <title>Genomic Encyclopedia of Type Strains, Phase IV (KMG-IV): sequencing the most valuable type-strain genomes for metagenomic binning, comparative biology and taxonomic classification.</title>
        <authorList>
            <person name="Goeker M."/>
        </authorList>
    </citation>
    <scope>NUCLEOTIDE SEQUENCE [LARGE SCALE GENOMIC DNA]</scope>
    <source>
        <strain evidence="10 11">DSM 19610</strain>
    </source>
</reference>
<feature type="domain" description="Glycosyltransferase RgtA/B/C/D-like" evidence="9">
    <location>
        <begin position="57"/>
        <end position="207"/>
    </location>
</feature>
<dbReference type="PANTHER" id="PTHR33908:SF11">
    <property type="entry name" value="MEMBRANE PROTEIN"/>
    <property type="match status" value="1"/>
</dbReference>